<protein>
    <submittedName>
        <fullName evidence="1">Uncharacterized protein</fullName>
    </submittedName>
</protein>
<gene>
    <name evidence="1" type="ORF">AVEN_238705_1</name>
</gene>
<dbReference type="EMBL" id="BGPR01000119">
    <property type="protein sequence ID" value="GBL96345.1"/>
    <property type="molecule type" value="Genomic_DNA"/>
</dbReference>
<organism evidence="1 2">
    <name type="scientific">Araneus ventricosus</name>
    <name type="common">Orbweaver spider</name>
    <name type="synonym">Epeira ventricosa</name>
    <dbReference type="NCBI Taxonomy" id="182803"/>
    <lineage>
        <taxon>Eukaryota</taxon>
        <taxon>Metazoa</taxon>
        <taxon>Ecdysozoa</taxon>
        <taxon>Arthropoda</taxon>
        <taxon>Chelicerata</taxon>
        <taxon>Arachnida</taxon>
        <taxon>Araneae</taxon>
        <taxon>Araneomorphae</taxon>
        <taxon>Entelegynae</taxon>
        <taxon>Araneoidea</taxon>
        <taxon>Araneidae</taxon>
        <taxon>Araneus</taxon>
    </lineage>
</organism>
<comment type="caution">
    <text evidence="1">The sequence shown here is derived from an EMBL/GenBank/DDBJ whole genome shotgun (WGS) entry which is preliminary data.</text>
</comment>
<keyword evidence="2" id="KW-1185">Reference proteome</keyword>
<proteinExistence type="predicted"/>
<evidence type="ECO:0000313" key="2">
    <source>
        <dbReference type="Proteomes" id="UP000499080"/>
    </source>
</evidence>
<dbReference type="AlphaFoldDB" id="A0A4Y2BXZ6"/>
<dbReference type="Proteomes" id="UP000499080">
    <property type="component" value="Unassembled WGS sequence"/>
</dbReference>
<evidence type="ECO:0000313" key="1">
    <source>
        <dbReference type="EMBL" id="GBL96345.1"/>
    </source>
</evidence>
<accession>A0A4Y2BXZ6</accession>
<sequence>MLPLWQERKFTEEFFKVQADKPRPWRPFWRLGDKMKLLEYATIMVLSLPGTEIWRTFERILSDVMPCLKSYKYTGAQTSESISLEFCPQCSLVS</sequence>
<name>A0A4Y2BXZ6_ARAVE</name>
<reference evidence="1 2" key="1">
    <citation type="journal article" date="2019" name="Sci. Rep.">
        <title>Orb-weaving spider Araneus ventricosus genome elucidates the spidroin gene catalogue.</title>
        <authorList>
            <person name="Kono N."/>
            <person name="Nakamura H."/>
            <person name="Ohtoshi R."/>
            <person name="Moran D.A.P."/>
            <person name="Shinohara A."/>
            <person name="Yoshida Y."/>
            <person name="Fujiwara M."/>
            <person name="Mori M."/>
            <person name="Tomita M."/>
            <person name="Arakawa K."/>
        </authorList>
    </citation>
    <scope>NUCLEOTIDE SEQUENCE [LARGE SCALE GENOMIC DNA]</scope>
</reference>